<dbReference type="Pfam" id="PF00561">
    <property type="entry name" value="Abhydrolase_1"/>
    <property type="match status" value="1"/>
</dbReference>
<dbReference type="SUPFAM" id="SSF53474">
    <property type="entry name" value="alpha/beta-Hydrolases"/>
    <property type="match status" value="1"/>
</dbReference>
<dbReference type="InterPro" id="IPR029058">
    <property type="entry name" value="AB_hydrolase_fold"/>
</dbReference>
<dbReference type="InterPro" id="IPR000639">
    <property type="entry name" value="Epox_hydrolase-like"/>
</dbReference>
<protein>
    <submittedName>
        <fullName evidence="2">Alpha/beta fold hydrolase</fullName>
    </submittedName>
</protein>
<dbReference type="PRINTS" id="PR00412">
    <property type="entry name" value="EPOXHYDRLASE"/>
</dbReference>
<comment type="caution">
    <text evidence="2">The sequence shown here is derived from an EMBL/GenBank/DDBJ whole genome shotgun (WGS) entry which is preliminary data.</text>
</comment>
<dbReference type="Gene3D" id="3.40.50.1820">
    <property type="entry name" value="alpha/beta hydrolase"/>
    <property type="match status" value="1"/>
</dbReference>
<keyword evidence="3" id="KW-1185">Reference proteome</keyword>
<proteinExistence type="predicted"/>
<evidence type="ECO:0000313" key="3">
    <source>
        <dbReference type="Proteomes" id="UP000460221"/>
    </source>
</evidence>
<dbReference type="InterPro" id="IPR050266">
    <property type="entry name" value="AB_hydrolase_sf"/>
</dbReference>
<keyword evidence="2" id="KW-0378">Hydrolase</keyword>
<evidence type="ECO:0000259" key="1">
    <source>
        <dbReference type="Pfam" id="PF00561"/>
    </source>
</evidence>
<accession>A0A7K1FUM2</accession>
<organism evidence="2 3">
    <name type="scientific">Nakamurella alba</name>
    <dbReference type="NCBI Taxonomy" id="2665158"/>
    <lineage>
        <taxon>Bacteria</taxon>
        <taxon>Bacillati</taxon>
        <taxon>Actinomycetota</taxon>
        <taxon>Actinomycetes</taxon>
        <taxon>Nakamurellales</taxon>
        <taxon>Nakamurellaceae</taxon>
        <taxon>Nakamurella</taxon>
    </lineage>
</organism>
<dbReference type="EMBL" id="WLYK01000012">
    <property type="protein sequence ID" value="MTD16903.1"/>
    <property type="molecule type" value="Genomic_DNA"/>
</dbReference>
<gene>
    <name evidence="2" type="ORF">GIS00_23495</name>
</gene>
<dbReference type="AlphaFoldDB" id="A0A7K1FUM2"/>
<evidence type="ECO:0000313" key="2">
    <source>
        <dbReference type="EMBL" id="MTD16903.1"/>
    </source>
</evidence>
<dbReference type="PANTHER" id="PTHR43798">
    <property type="entry name" value="MONOACYLGLYCEROL LIPASE"/>
    <property type="match status" value="1"/>
</dbReference>
<reference evidence="2 3" key="1">
    <citation type="submission" date="2019-11" db="EMBL/GenBank/DDBJ databases">
        <authorList>
            <person name="Jiang L.-Q."/>
        </authorList>
    </citation>
    <scope>NUCLEOTIDE SEQUENCE [LARGE SCALE GENOMIC DNA]</scope>
    <source>
        <strain evidence="2 3">YIM 132087</strain>
    </source>
</reference>
<dbReference type="InterPro" id="IPR000073">
    <property type="entry name" value="AB_hydrolase_1"/>
</dbReference>
<name>A0A7K1FUM2_9ACTN</name>
<feature type="domain" description="AB hydrolase-1" evidence="1">
    <location>
        <begin position="29"/>
        <end position="284"/>
    </location>
</feature>
<sequence>MAGGDPVTVVVRAGVLEVAVERSGVIGGPPVVLLHGFPYDPRCYDEVARLLGDAGMDVVVPYLRGYGPTRFVDPATPRSGQQAALAHDLLALIDALDLASPIVAGYDWGGRAACLVAALWPERVSGLVTVSGYNVQDIAAEAAPKDPTVEQILWYQYYLHGERGRRGLEAHRGAYARLLWQDWSPTWTFTDDDFAATVASFDNPDFVDVVVHSYRHRFGLVPGDPVYQPTEDLIARQPAITVPTVVLDGRHDTVRPPQDRGSHEQHFTHLVDHRVVDAGHNPPQENPAVFARAVLDLLH</sequence>
<dbReference type="GO" id="GO:0016787">
    <property type="term" value="F:hydrolase activity"/>
    <property type="evidence" value="ECO:0007669"/>
    <property type="project" value="UniProtKB-KW"/>
</dbReference>
<dbReference type="Proteomes" id="UP000460221">
    <property type="component" value="Unassembled WGS sequence"/>
</dbReference>